<feature type="transmembrane region" description="Helical" evidence="12">
    <location>
        <begin position="385"/>
        <end position="406"/>
    </location>
</feature>
<feature type="transmembrane region" description="Helical" evidence="12">
    <location>
        <begin position="347"/>
        <end position="365"/>
    </location>
</feature>
<dbReference type="PANTHER" id="PTHR43298">
    <property type="entry name" value="MULTIDRUG RESISTANCE PROTEIN NORM-RELATED"/>
    <property type="match status" value="1"/>
</dbReference>
<dbReference type="PIRSF" id="PIRSF006603">
    <property type="entry name" value="DinF"/>
    <property type="match status" value="1"/>
</dbReference>
<feature type="transmembrane region" description="Helical" evidence="12">
    <location>
        <begin position="93"/>
        <end position="116"/>
    </location>
</feature>
<keyword evidence="7 12" id="KW-1133">Transmembrane helix</keyword>
<evidence type="ECO:0000256" key="1">
    <source>
        <dbReference type="ARBA" id="ARBA00004429"/>
    </source>
</evidence>
<keyword evidence="6 12" id="KW-0812">Transmembrane</keyword>
<sequence>MYKYKTESQKLIKLALPVLIASVAQTSMGFVDTVMAGGYSATDMAAVAVASSIWFPTILFGIGILMVLVPVIAQFNGAGKQDKIANEVQQGIYIAFALLIPVAAILSQTKFILSLMDVDAALAEKTTHYMYMMLIGAPAFLLFQALKSLTDGISMTKPAMYIGFLGLLLNIPLNWIFVYGKFGAPALGGVGCGVATAVVYWFMLILMFTYIKTSRRLDNYAVFHTFYRPDKAEMLNIFKLGFPVSAAMFFEVTLFAVVALLVAPLGTIIVAAHQITMNFSSMLFMLPMSIGAAVSIRVGHSLGEDNHEQSVIASKVGLYIGLACAVVTAVLTVLLREQITHMYTENQEVIAISVQLLLLSAIYQFADTIQVVSAGALRGYKDMKVMFYCTFVAYWMLGLPSGYILAKTNWVIAPLGVEGFWIGFIIGLSAAALMLGLRLRWIFGHKQAVSPNLTEACS</sequence>
<evidence type="ECO:0000256" key="7">
    <source>
        <dbReference type="ARBA" id="ARBA00022989"/>
    </source>
</evidence>
<keyword evidence="9 12" id="KW-0472">Membrane</keyword>
<feature type="transmembrane region" description="Helical" evidence="12">
    <location>
        <begin position="53"/>
        <end position="73"/>
    </location>
</feature>
<feature type="transmembrane region" description="Helical" evidence="12">
    <location>
        <begin position="186"/>
        <end position="211"/>
    </location>
</feature>
<proteinExistence type="predicted"/>
<dbReference type="Proteomes" id="UP000184600">
    <property type="component" value="Unassembled WGS sequence"/>
</dbReference>
<dbReference type="STRING" id="1117707.VQ7734_01949"/>
<name>A0A1M7YU47_9VIBR</name>
<dbReference type="GO" id="GO:0015297">
    <property type="term" value="F:antiporter activity"/>
    <property type="evidence" value="ECO:0007669"/>
    <property type="project" value="UniProtKB-KW"/>
</dbReference>
<evidence type="ECO:0000313" key="14">
    <source>
        <dbReference type="Proteomes" id="UP000184600"/>
    </source>
</evidence>
<evidence type="ECO:0000256" key="4">
    <source>
        <dbReference type="ARBA" id="ARBA00022449"/>
    </source>
</evidence>
<dbReference type="Pfam" id="PF01554">
    <property type="entry name" value="MatE"/>
    <property type="match status" value="2"/>
</dbReference>
<evidence type="ECO:0000313" key="13">
    <source>
        <dbReference type="EMBL" id="SHO56180.1"/>
    </source>
</evidence>
<dbReference type="GO" id="GO:0042910">
    <property type="term" value="F:xenobiotic transmembrane transporter activity"/>
    <property type="evidence" value="ECO:0007669"/>
    <property type="project" value="InterPro"/>
</dbReference>
<feature type="transmembrane region" description="Helical" evidence="12">
    <location>
        <begin position="240"/>
        <end position="263"/>
    </location>
</feature>
<dbReference type="EMBL" id="FRFG01000022">
    <property type="protein sequence ID" value="SHO56180.1"/>
    <property type="molecule type" value="Genomic_DNA"/>
</dbReference>
<keyword evidence="8" id="KW-0406">Ion transport</keyword>
<accession>A0A1M7YU47</accession>
<evidence type="ECO:0000256" key="9">
    <source>
        <dbReference type="ARBA" id="ARBA00023136"/>
    </source>
</evidence>
<dbReference type="PANTHER" id="PTHR43298:SF2">
    <property type="entry name" value="FMN_FAD EXPORTER YEEO-RELATED"/>
    <property type="match status" value="1"/>
</dbReference>
<comment type="subcellular location">
    <subcellularLocation>
        <location evidence="1">Cell inner membrane</location>
        <topology evidence="1">Multi-pass membrane protein</topology>
    </subcellularLocation>
</comment>
<keyword evidence="5" id="KW-1003">Cell membrane</keyword>
<dbReference type="CDD" id="cd13131">
    <property type="entry name" value="MATE_NorM_like"/>
    <property type="match status" value="1"/>
</dbReference>
<evidence type="ECO:0000256" key="6">
    <source>
        <dbReference type="ARBA" id="ARBA00022692"/>
    </source>
</evidence>
<evidence type="ECO:0000256" key="3">
    <source>
        <dbReference type="ARBA" id="ARBA00022448"/>
    </source>
</evidence>
<reference evidence="14" key="1">
    <citation type="submission" date="2016-12" db="EMBL/GenBank/DDBJ databases">
        <authorList>
            <person name="Rodrigo-Torres L."/>
            <person name="Arahal R.D."/>
            <person name="Lucena T."/>
        </authorList>
    </citation>
    <scope>NUCLEOTIDE SEQUENCE [LARGE SCALE GENOMIC DNA]</scope>
</reference>
<dbReference type="InterPro" id="IPR048279">
    <property type="entry name" value="MdtK-like"/>
</dbReference>
<dbReference type="AlphaFoldDB" id="A0A1M7YU47"/>
<gene>
    <name evidence="13" type="primary">norM_3</name>
    <name evidence="13" type="ORF">VQ7734_01949</name>
</gene>
<dbReference type="NCBIfam" id="TIGR00797">
    <property type="entry name" value="matE"/>
    <property type="match status" value="1"/>
</dbReference>
<keyword evidence="3" id="KW-0813">Transport</keyword>
<dbReference type="OrthoDB" id="9780160at2"/>
<evidence type="ECO:0000256" key="12">
    <source>
        <dbReference type="SAM" id="Phobius"/>
    </source>
</evidence>
<dbReference type="GO" id="GO:0005886">
    <property type="term" value="C:plasma membrane"/>
    <property type="evidence" value="ECO:0007669"/>
    <property type="project" value="UniProtKB-SubCell"/>
</dbReference>
<dbReference type="RefSeq" id="WP_073581906.1">
    <property type="nucleotide sequence ID" value="NZ_AP024897.1"/>
</dbReference>
<feature type="transmembrane region" description="Helical" evidence="12">
    <location>
        <begin position="128"/>
        <end position="146"/>
    </location>
</feature>
<evidence type="ECO:0000256" key="8">
    <source>
        <dbReference type="ARBA" id="ARBA00023065"/>
    </source>
</evidence>
<protein>
    <recommendedName>
        <fullName evidence="2">Multidrug resistance protein NorM</fullName>
    </recommendedName>
    <alternativeName>
        <fullName evidence="11">Multidrug-efflux transporter</fullName>
    </alternativeName>
    <alternativeName>
        <fullName evidence="10">Na(+)/drug antiporter</fullName>
    </alternativeName>
</protein>
<evidence type="ECO:0000256" key="2">
    <source>
        <dbReference type="ARBA" id="ARBA00013489"/>
    </source>
</evidence>
<evidence type="ECO:0000256" key="11">
    <source>
        <dbReference type="ARBA" id="ARBA00031636"/>
    </source>
</evidence>
<dbReference type="InterPro" id="IPR002528">
    <property type="entry name" value="MATE_fam"/>
</dbReference>
<evidence type="ECO:0000256" key="10">
    <source>
        <dbReference type="ARBA" id="ARBA00030855"/>
    </source>
</evidence>
<feature type="transmembrane region" description="Helical" evidence="12">
    <location>
        <begin position="412"/>
        <end position="437"/>
    </location>
</feature>
<evidence type="ECO:0000256" key="5">
    <source>
        <dbReference type="ARBA" id="ARBA00022475"/>
    </source>
</evidence>
<keyword evidence="4" id="KW-0050">Antiport</keyword>
<dbReference type="GO" id="GO:0006811">
    <property type="term" value="P:monoatomic ion transport"/>
    <property type="evidence" value="ECO:0007669"/>
    <property type="project" value="UniProtKB-KW"/>
</dbReference>
<keyword evidence="14" id="KW-1185">Reference proteome</keyword>
<feature type="transmembrane region" description="Helical" evidence="12">
    <location>
        <begin position="316"/>
        <end position="335"/>
    </location>
</feature>
<feature type="transmembrane region" description="Helical" evidence="12">
    <location>
        <begin position="158"/>
        <end position="180"/>
    </location>
</feature>
<organism evidence="13 14">
    <name type="scientific">Vibrio quintilis</name>
    <dbReference type="NCBI Taxonomy" id="1117707"/>
    <lineage>
        <taxon>Bacteria</taxon>
        <taxon>Pseudomonadati</taxon>
        <taxon>Pseudomonadota</taxon>
        <taxon>Gammaproteobacteria</taxon>
        <taxon>Vibrionales</taxon>
        <taxon>Vibrionaceae</taxon>
        <taxon>Vibrio</taxon>
    </lineage>
</organism>
<feature type="transmembrane region" description="Helical" evidence="12">
    <location>
        <begin position="275"/>
        <end position="296"/>
    </location>
</feature>
<dbReference type="InterPro" id="IPR050222">
    <property type="entry name" value="MATE_MdtK"/>
</dbReference>